<dbReference type="EMBL" id="BMAU01021177">
    <property type="protein sequence ID" value="GFX94260.1"/>
    <property type="molecule type" value="Genomic_DNA"/>
</dbReference>
<dbReference type="AlphaFoldDB" id="A0A8X6RPT7"/>
<proteinExistence type="predicted"/>
<dbReference type="InterPro" id="IPR003410">
    <property type="entry name" value="HYR_dom"/>
</dbReference>
<keyword evidence="2" id="KW-1015">Disulfide bond</keyword>
<dbReference type="InterPro" id="IPR035976">
    <property type="entry name" value="Sushi/SCR/CCP_sf"/>
</dbReference>
<feature type="domain" description="HYR" evidence="3">
    <location>
        <begin position="6"/>
        <end position="91"/>
    </location>
</feature>
<organism evidence="4 5">
    <name type="scientific">Trichonephila clavipes</name>
    <name type="common">Golden silk orbweaver</name>
    <name type="synonym">Nephila clavipes</name>
    <dbReference type="NCBI Taxonomy" id="2585209"/>
    <lineage>
        <taxon>Eukaryota</taxon>
        <taxon>Metazoa</taxon>
        <taxon>Ecdysozoa</taxon>
        <taxon>Arthropoda</taxon>
        <taxon>Chelicerata</taxon>
        <taxon>Arachnida</taxon>
        <taxon>Araneae</taxon>
        <taxon>Araneomorphae</taxon>
        <taxon>Entelegynae</taxon>
        <taxon>Araneoidea</taxon>
        <taxon>Nephilidae</taxon>
        <taxon>Trichonephila</taxon>
    </lineage>
</organism>
<evidence type="ECO:0000259" key="3">
    <source>
        <dbReference type="PROSITE" id="PS50825"/>
    </source>
</evidence>
<keyword evidence="5" id="KW-1185">Reference proteome</keyword>
<evidence type="ECO:0000256" key="2">
    <source>
        <dbReference type="ARBA" id="ARBA00023157"/>
    </source>
</evidence>
<evidence type="ECO:0000313" key="4">
    <source>
        <dbReference type="EMBL" id="GFX94260.1"/>
    </source>
</evidence>
<comment type="caution">
    <text evidence="4">The sequence shown here is derived from an EMBL/GenBank/DDBJ whole genome shotgun (WGS) entry which is preliminary data.</text>
</comment>
<dbReference type="Proteomes" id="UP000887159">
    <property type="component" value="Unassembled WGS sequence"/>
</dbReference>
<dbReference type="SUPFAM" id="SSF57535">
    <property type="entry name" value="Complement control module/SCR domain"/>
    <property type="match status" value="1"/>
</dbReference>
<dbReference type="PROSITE" id="PS50825">
    <property type="entry name" value="HYR"/>
    <property type="match status" value="1"/>
</dbReference>
<name>A0A8X6RPT7_TRICX</name>
<reference evidence="4" key="1">
    <citation type="submission" date="2020-08" db="EMBL/GenBank/DDBJ databases">
        <title>Multicomponent nature underlies the extraordinary mechanical properties of spider dragline silk.</title>
        <authorList>
            <person name="Kono N."/>
            <person name="Nakamura H."/>
            <person name="Mori M."/>
            <person name="Yoshida Y."/>
            <person name="Ohtoshi R."/>
            <person name="Malay A.D."/>
            <person name="Moran D.A.P."/>
            <person name="Tomita M."/>
            <person name="Numata K."/>
            <person name="Arakawa K."/>
        </authorList>
    </citation>
    <scope>NUCLEOTIDE SEQUENCE</scope>
</reference>
<gene>
    <name evidence="4" type="primary">SVEP1_1</name>
    <name evidence="4" type="ORF">TNCV_4293051</name>
</gene>
<dbReference type="Gene3D" id="2.10.70.10">
    <property type="entry name" value="Complement Module, domain 1"/>
    <property type="match status" value="1"/>
</dbReference>
<dbReference type="Pfam" id="PF02494">
    <property type="entry name" value="HYR"/>
    <property type="match status" value="1"/>
</dbReference>
<accession>A0A8X6RPT7</accession>
<protein>
    <submittedName>
        <fullName evidence="4">Sushi, von Willebrand factor type A, EGF and pentraxin domain-containing protein 1</fullName>
    </submittedName>
</protein>
<sequence>MLVATVEDLALRIHVASADITSTPDLFERARQSSFRRCRLYYDLNGKCNYISLQSHQSGHKFSQGRHTVTYRAVDLHNNEAVCNFDVIMTRNTCPYYPPPTNGALSCNDWLFGEICQVFCNERYDFVEKPAEWYVCNEISQWITDPPNMHVPWPDCATRAIPNKIRHMMRGFYYQGDCSDPNVQAYLKKKFLQHLSEKFEKAELCLRQGTCSLNTVRVLCGNTTDHARRKRDVWEHIGGEEVELEFEITIDVDQELNDTEAVIQNFLETIQNLKWDMDEDFVLQPTMSSPFPLSDSQFSHQNESIPGSVVFTEGETTLECKPGSVPNDDLCASQCGGYFKIVTFDNGLPLCETDVEETVDPSEPVNSDSGVEIDETSIKTVTFSNALHCLEAGKTYLMPGMVKQWHAFH</sequence>
<keyword evidence="1" id="KW-0677">Repeat</keyword>
<evidence type="ECO:0000256" key="1">
    <source>
        <dbReference type="ARBA" id="ARBA00022737"/>
    </source>
</evidence>
<evidence type="ECO:0000313" key="5">
    <source>
        <dbReference type="Proteomes" id="UP000887159"/>
    </source>
</evidence>